<dbReference type="PROSITE" id="PS00893">
    <property type="entry name" value="NUDIX_BOX"/>
    <property type="match status" value="1"/>
</dbReference>
<dbReference type="Gene3D" id="3.90.79.10">
    <property type="entry name" value="Nucleoside Triphosphate Pyrophosphohydrolase"/>
    <property type="match status" value="1"/>
</dbReference>
<dbReference type="RefSeq" id="WP_145224468.1">
    <property type="nucleotide sequence ID" value="NZ_VIVQ01000001.1"/>
</dbReference>
<feature type="domain" description="Nudix hydrolase" evidence="4">
    <location>
        <begin position="4"/>
        <end position="129"/>
    </location>
</feature>
<dbReference type="InterPro" id="IPR000086">
    <property type="entry name" value="NUDIX_hydrolase_dom"/>
</dbReference>
<dbReference type="CDD" id="cd04663">
    <property type="entry name" value="NUDIX_Hydrolase"/>
    <property type="match status" value="1"/>
</dbReference>
<dbReference type="SUPFAM" id="SSF55811">
    <property type="entry name" value="Nudix"/>
    <property type="match status" value="1"/>
</dbReference>
<evidence type="ECO:0000256" key="1">
    <source>
        <dbReference type="ARBA" id="ARBA00005582"/>
    </source>
</evidence>
<dbReference type="Proteomes" id="UP000318297">
    <property type="component" value="Unassembled WGS sequence"/>
</dbReference>
<proteinExistence type="inferred from homology"/>
<protein>
    <submittedName>
        <fullName evidence="5">8-oxo-dGTP pyrophosphatase MutT (NUDIX family)</fullName>
    </submittedName>
</protein>
<organism evidence="5 6">
    <name type="scientific">Rudaeicoccus suwonensis</name>
    <dbReference type="NCBI Taxonomy" id="657409"/>
    <lineage>
        <taxon>Bacteria</taxon>
        <taxon>Bacillati</taxon>
        <taxon>Actinomycetota</taxon>
        <taxon>Actinomycetes</taxon>
        <taxon>Micrococcales</taxon>
        <taxon>Dermacoccaceae</taxon>
        <taxon>Rudaeicoccus</taxon>
    </lineage>
</organism>
<evidence type="ECO:0000259" key="4">
    <source>
        <dbReference type="PROSITE" id="PS51462"/>
    </source>
</evidence>
<comment type="similarity">
    <text evidence="1 3">Belongs to the Nudix hydrolase family.</text>
</comment>
<sequence length="145" mass="15926">MGTARSEKVVCYVVVGDEILVFTHADYPLEVTGVQVPAGTIEAGECPEAAALREAREETGMTDLRIVRKLGESDYDLTPYRHEVAHRHFFELTSDTPTAANWTWQEPDPEDGGDGPTFRCYWIPLTQAHVLAGGLSTMIGALFAD</sequence>
<dbReference type="PRINTS" id="PR00502">
    <property type="entry name" value="NUDIXFAMILY"/>
</dbReference>
<gene>
    <name evidence="5" type="ORF">BKA23_0066</name>
</gene>
<comment type="caution">
    <text evidence="5">The sequence shown here is derived from an EMBL/GenBank/DDBJ whole genome shotgun (WGS) entry which is preliminary data.</text>
</comment>
<dbReference type="OrthoDB" id="3237545at2"/>
<evidence type="ECO:0000313" key="5">
    <source>
        <dbReference type="EMBL" id="TWE11304.1"/>
    </source>
</evidence>
<evidence type="ECO:0000256" key="3">
    <source>
        <dbReference type="RuleBase" id="RU003476"/>
    </source>
</evidence>
<dbReference type="InterPro" id="IPR020084">
    <property type="entry name" value="NUDIX_hydrolase_CS"/>
</dbReference>
<name>A0A561E6S7_9MICO</name>
<dbReference type="InterPro" id="IPR020476">
    <property type="entry name" value="Nudix_hydrolase"/>
</dbReference>
<evidence type="ECO:0000256" key="2">
    <source>
        <dbReference type="ARBA" id="ARBA00022801"/>
    </source>
</evidence>
<dbReference type="InterPro" id="IPR015797">
    <property type="entry name" value="NUDIX_hydrolase-like_dom_sf"/>
</dbReference>
<dbReference type="Pfam" id="PF00293">
    <property type="entry name" value="NUDIX"/>
    <property type="match status" value="1"/>
</dbReference>
<dbReference type="AlphaFoldDB" id="A0A561E6S7"/>
<keyword evidence="6" id="KW-1185">Reference proteome</keyword>
<keyword evidence="2 3" id="KW-0378">Hydrolase</keyword>
<evidence type="ECO:0000313" key="6">
    <source>
        <dbReference type="Proteomes" id="UP000318297"/>
    </source>
</evidence>
<dbReference type="PROSITE" id="PS51462">
    <property type="entry name" value="NUDIX"/>
    <property type="match status" value="1"/>
</dbReference>
<reference evidence="5 6" key="1">
    <citation type="submission" date="2019-06" db="EMBL/GenBank/DDBJ databases">
        <title>Sequencing the genomes of 1000 actinobacteria strains.</title>
        <authorList>
            <person name="Klenk H.-P."/>
        </authorList>
    </citation>
    <scope>NUCLEOTIDE SEQUENCE [LARGE SCALE GENOMIC DNA]</scope>
    <source>
        <strain evidence="5 6">DSM 19560</strain>
    </source>
</reference>
<dbReference type="GO" id="GO:0016787">
    <property type="term" value="F:hydrolase activity"/>
    <property type="evidence" value="ECO:0007669"/>
    <property type="project" value="UniProtKB-KW"/>
</dbReference>
<accession>A0A561E6S7</accession>
<dbReference type="EMBL" id="VIVQ01000001">
    <property type="protein sequence ID" value="TWE11304.1"/>
    <property type="molecule type" value="Genomic_DNA"/>
</dbReference>